<dbReference type="InterPro" id="IPR013332">
    <property type="entry name" value="KPR_N"/>
</dbReference>
<dbReference type="SUPFAM" id="SSF51735">
    <property type="entry name" value="NAD(P)-binding Rossmann-fold domains"/>
    <property type="match status" value="1"/>
</dbReference>
<organism evidence="2 3">
    <name type="scientific">Haloarcula argentinensis</name>
    <dbReference type="NCBI Taxonomy" id="43776"/>
    <lineage>
        <taxon>Archaea</taxon>
        <taxon>Methanobacteriati</taxon>
        <taxon>Methanobacteriota</taxon>
        <taxon>Stenosarchaea group</taxon>
        <taxon>Halobacteria</taxon>
        <taxon>Halobacteriales</taxon>
        <taxon>Haloarculaceae</taxon>
        <taxon>Haloarcula</taxon>
    </lineage>
</organism>
<dbReference type="InterPro" id="IPR036291">
    <property type="entry name" value="NAD(P)-bd_dom_sf"/>
</dbReference>
<proteinExistence type="predicted"/>
<evidence type="ECO:0000259" key="1">
    <source>
        <dbReference type="Pfam" id="PF02558"/>
    </source>
</evidence>
<dbReference type="Gene3D" id="3.40.50.720">
    <property type="entry name" value="NAD(P)-binding Rossmann-like Domain"/>
    <property type="match status" value="1"/>
</dbReference>
<sequence>MKLCTFGPGGIGGYFGPRLADAGHEVHLIARGDHIAALQTDGLQVESIHGDMAVDLRRPMTRVRPG</sequence>
<comment type="caution">
    <text evidence="2">The sequence shown here is derived from an EMBL/GenBank/DDBJ whole genome shotgun (WGS) entry which is preliminary data.</text>
</comment>
<accession>A0ABU2EZ18</accession>
<dbReference type="RefSeq" id="WP_005534151.1">
    <property type="nucleotide sequence ID" value="NZ_BAABDY010000003.1"/>
</dbReference>
<protein>
    <submittedName>
        <fullName evidence="2">2-dehydropantoate 2-reductase</fullName>
    </submittedName>
</protein>
<feature type="domain" description="Ketopantoate reductase N-terminal" evidence="1">
    <location>
        <begin position="5"/>
        <end position="55"/>
    </location>
</feature>
<keyword evidence="3" id="KW-1185">Reference proteome</keyword>
<dbReference type="Pfam" id="PF02558">
    <property type="entry name" value="ApbA"/>
    <property type="match status" value="1"/>
</dbReference>
<name>A0ABU2EZ18_HALAR</name>
<reference evidence="2 3" key="1">
    <citation type="submission" date="2022-06" db="EMBL/GenBank/DDBJ databases">
        <title>Haloarcula sp. a new haloarchaeum isolate from saline soil.</title>
        <authorList>
            <person name="Strakova D."/>
            <person name="Galisteo C."/>
            <person name="Sanchez-Porro C."/>
            <person name="Ventosa A."/>
        </authorList>
    </citation>
    <scope>NUCLEOTIDE SEQUENCE [LARGE SCALE GENOMIC DNA]</scope>
    <source>
        <strain evidence="2 3">JCM 15760</strain>
    </source>
</reference>
<evidence type="ECO:0000313" key="3">
    <source>
        <dbReference type="Proteomes" id="UP001248536"/>
    </source>
</evidence>
<gene>
    <name evidence="2" type="ORF">NC662_07380</name>
</gene>
<evidence type="ECO:0000313" key="2">
    <source>
        <dbReference type="EMBL" id="MDS0253544.1"/>
    </source>
</evidence>
<dbReference type="Proteomes" id="UP001248536">
    <property type="component" value="Unassembled WGS sequence"/>
</dbReference>
<dbReference type="EMBL" id="JAMQCP010000001">
    <property type="protein sequence ID" value="MDS0253544.1"/>
    <property type="molecule type" value="Genomic_DNA"/>
</dbReference>